<organism evidence="1 2">
    <name type="scientific">Nocardiopsis metallicus</name>
    <dbReference type="NCBI Taxonomy" id="179819"/>
    <lineage>
        <taxon>Bacteria</taxon>
        <taxon>Bacillati</taxon>
        <taxon>Actinomycetota</taxon>
        <taxon>Actinomycetes</taxon>
        <taxon>Streptosporangiales</taxon>
        <taxon>Nocardiopsidaceae</taxon>
        <taxon>Nocardiopsis</taxon>
    </lineage>
</organism>
<proteinExistence type="predicted"/>
<evidence type="ECO:0000313" key="2">
    <source>
        <dbReference type="Proteomes" id="UP000579647"/>
    </source>
</evidence>
<protein>
    <recommendedName>
        <fullName evidence="3">Ava_C0101 and related proteins</fullName>
    </recommendedName>
</protein>
<sequence>MELFPAFPLDEWYDTKQTVHRFEQIVGKVRLAHSPRRNHWWNVPFHLTGSGITSRPMGLVDGNPVFTVDFDFVRHQLVASNLQGHTACFPLQGHSVSSFYLQFQSALDSLGVDGSIPVAHPFDLPDADRPFADDREHATYVPEHATRYWQVLSQVNLVLEEFAAGFSGKTSPVHHFWHTFDLALTRFSSHPVDQPEAAGGLVREAYSREAVSFGFWFGDDTIPEPCFYAYAAPEPERLTEQPLSPAAAEWVPSGHGHLALLRYADARKQPDPRAAVLAFFESAYRAGAGELGWDIDALACPGGVTDPHQSGR</sequence>
<name>A0A840WG24_9ACTN</name>
<dbReference type="EMBL" id="JACHDO010000001">
    <property type="protein sequence ID" value="MBB5494393.1"/>
    <property type="molecule type" value="Genomic_DNA"/>
</dbReference>
<gene>
    <name evidence="1" type="ORF">HNR07_005530</name>
</gene>
<evidence type="ECO:0000313" key="1">
    <source>
        <dbReference type="EMBL" id="MBB5494393.1"/>
    </source>
</evidence>
<dbReference type="AlphaFoldDB" id="A0A840WG24"/>
<reference evidence="1 2" key="1">
    <citation type="submission" date="2020-08" db="EMBL/GenBank/DDBJ databases">
        <title>Sequencing the genomes of 1000 actinobacteria strains.</title>
        <authorList>
            <person name="Klenk H.-P."/>
        </authorList>
    </citation>
    <scope>NUCLEOTIDE SEQUENCE [LARGE SCALE GENOMIC DNA]</scope>
    <source>
        <strain evidence="1 2">DSM 44598</strain>
    </source>
</reference>
<keyword evidence="2" id="KW-1185">Reference proteome</keyword>
<dbReference type="Pfam" id="PF19459">
    <property type="entry name" value="DUF5996"/>
    <property type="match status" value="1"/>
</dbReference>
<dbReference type="RefSeq" id="WP_184367802.1">
    <property type="nucleotide sequence ID" value="NZ_BAAAKM010000012.1"/>
</dbReference>
<dbReference type="InterPro" id="IPR046038">
    <property type="entry name" value="DUF5996"/>
</dbReference>
<accession>A0A840WG24</accession>
<dbReference type="Proteomes" id="UP000579647">
    <property type="component" value="Unassembled WGS sequence"/>
</dbReference>
<comment type="caution">
    <text evidence="1">The sequence shown here is derived from an EMBL/GenBank/DDBJ whole genome shotgun (WGS) entry which is preliminary data.</text>
</comment>
<evidence type="ECO:0008006" key="3">
    <source>
        <dbReference type="Google" id="ProtNLM"/>
    </source>
</evidence>